<accession>A0A7X9NI67</accession>
<feature type="transmembrane region" description="Helical" evidence="1">
    <location>
        <begin position="41"/>
        <end position="60"/>
    </location>
</feature>
<evidence type="ECO:0000256" key="1">
    <source>
        <dbReference type="SAM" id="Phobius"/>
    </source>
</evidence>
<protein>
    <submittedName>
        <fullName evidence="2">Uncharacterized protein</fullName>
    </submittedName>
</protein>
<keyword evidence="1" id="KW-0472">Membrane</keyword>
<proteinExistence type="predicted"/>
<dbReference type="RefSeq" id="WP_168964577.1">
    <property type="nucleotide sequence ID" value="NZ_CAMNNH010000070.1"/>
</dbReference>
<organism evidence="2 3">
    <name type="scientific">Faecalicoccus pleomorphus</name>
    <dbReference type="NCBI Taxonomy" id="1323"/>
    <lineage>
        <taxon>Bacteria</taxon>
        <taxon>Bacillati</taxon>
        <taxon>Bacillota</taxon>
        <taxon>Erysipelotrichia</taxon>
        <taxon>Erysipelotrichales</taxon>
        <taxon>Erysipelotrichaceae</taxon>
        <taxon>Faecalicoccus</taxon>
    </lineage>
</organism>
<name>A0A7X9NI67_9FIRM</name>
<comment type="caution">
    <text evidence="2">The sequence shown here is derived from an EMBL/GenBank/DDBJ whole genome shotgun (WGS) entry which is preliminary data.</text>
</comment>
<evidence type="ECO:0000313" key="2">
    <source>
        <dbReference type="EMBL" id="NME43534.1"/>
    </source>
</evidence>
<feature type="transmembrane region" description="Helical" evidence="1">
    <location>
        <begin position="66"/>
        <end position="90"/>
    </location>
</feature>
<dbReference type="AlphaFoldDB" id="A0A7X9NI67"/>
<gene>
    <name evidence="2" type="ORF">HF861_01345</name>
</gene>
<dbReference type="Proteomes" id="UP000540014">
    <property type="component" value="Unassembled WGS sequence"/>
</dbReference>
<evidence type="ECO:0000313" key="3">
    <source>
        <dbReference type="Proteomes" id="UP000540014"/>
    </source>
</evidence>
<dbReference type="EMBL" id="JABAFR010000002">
    <property type="protein sequence ID" value="NME43534.1"/>
    <property type="molecule type" value="Genomic_DNA"/>
</dbReference>
<sequence length="102" mass="12172">MKKILENFARGIYDSLKEKEETNVFLYSEIEAYVIELFRSFVNKSAVLIGILIVSVFLIVQKIDASWFFCTALIFWFAWLLSTSVIRRFYIEFQRRQKKKGE</sequence>
<keyword evidence="1" id="KW-1133">Transmembrane helix</keyword>
<reference evidence="2 3" key="1">
    <citation type="submission" date="2020-04" db="EMBL/GenBank/DDBJ databases">
        <authorList>
            <person name="Hitch T.C.A."/>
            <person name="Wylensek D."/>
            <person name="Clavel T."/>
        </authorList>
    </citation>
    <scope>NUCLEOTIDE SEQUENCE [LARGE SCALE GENOMIC DNA]</scope>
    <source>
        <strain evidence="2 3">BSM-383-APC-22F</strain>
    </source>
</reference>
<keyword evidence="1" id="KW-0812">Transmembrane</keyword>